<dbReference type="OrthoDB" id="5625406at2"/>
<dbReference type="AlphaFoldDB" id="I3CH14"/>
<gene>
    <name evidence="1" type="ORF">BegalDRAFT_2041</name>
</gene>
<dbReference type="RefSeq" id="WP_002686161.1">
    <property type="nucleotide sequence ID" value="NZ_JH600070.1"/>
</dbReference>
<dbReference type="HOGENOM" id="CLU_1238200_0_0_6"/>
<evidence type="ECO:0000313" key="2">
    <source>
        <dbReference type="Proteomes" id="UP000005744"/>
    </source>
</evidence>
<organism evidence="1 2">
    <name type="scientific">Beggiatoa alba B18LD</name>
    <dbReference type="NCBI Taxonomy" id="395493"/>
    <lineage>
        <taxon>Bacteria</taxon>
        <taxon>Pseudomonadati</taxon>
        <taxon>Pseudomonadota</taxon>
        <taxon>Gammaproteobacteria</taxon>
        <taxon>Thiotrichales</taxon>
        <taxon>Thiotrichaceae</taxon>
        <taxon>Beggiatoa</taxon>
    </lineage>
</organism>
<proteinExistence type="predicted"/>
<protein>
    <submittedName>
        <fullName evidence="1">Uncharacterized protein</fullName>
    </submittedName>
</protein>
<dbReference type="Proteomes" id="UP000005744">
    <property type="component" value="Unassembled WGS sequence"/>
</dbReference>
<accession>I3CH14</accession>
<keyword evidence="2" id="KW-1185">Reference proteome</keyword>
<name>I3CH14_9GAMM</name>
<reference evidence="1 2" key="1">
    <citation type="submission" date="2011-11" db="EMBL/GenBank/DDBJ databases">
        <title>Improved High-Quality Draft sequence of Beggiatoa alba B18lD.</title>
        <authorList>
            <consortium name="US DOE Joint Genome Institute"/>
            <person name="Lucas S."/>
            <person name="Han J."/>
            <person name="Lapidus A."/>
            <person name="Cheng J.-F."/>
            <person name="Goodwin L."/>
            <person name="Pitluck S."/>
            <person name="Peters L."/>
            <person name="Mikhailova N."/>
            <person name="Held B."/>
            <person name="Detter J.C."/>
            <person name="Han C."/>
            <person name="Tapia R."/>
            <person name="Land M."/>
            <person name="Hauser L."/>
            <person name="Kyrpides N."/>
            <person name="Ivanova N."/>
            <person name="Pagani I."/>
            <person name="Samuel K."/>
            <person name="Teske A."/>
            <person name="Mueller J."/>
            <person name="Woyke T."/>
        </authorList>
    </citation>
    <scope>NUCLEOTIDE SEQUENCE [LARGE SCALE GENOMIC DNA]</scope>
    <source>
        <strain evidence="1 2">B18LD</strain>
    </source>
</reference>
<dbReference type="EMBL" id="JH600070">
    <property type="protein sequence ID" value="EIJ42907.1"/>
    <property type="molecule type" value="Genomic_DNA"/>
</dbReference>
<sequence length="223" mass="24777">MKRLSKFHWRKWFFIAIYLLLWQPPATFAAGGYGGLDTGNIPSLSMTQLSVPASLIRPPYRNGIDNELLKELNLQEAGTLYATDASNGRIDFLISGIRNDMDMDVYLAYSTRPSSVVDLWPASFAGKMELDPLTLEIIAIVRLRPLSAAYSQATPLGVANTTTQATVISLTLSDLRLPQLQSNELYFQSLAVRAGSLDFTDSQASEVDKFIIDRTQQAIRLKQ</sequence>
<evidence type="ECO:0000313" key="1">
    <source>
        <dbReference type="EMBL" id="EIJ42907.1"/>
    </source>
</evidence>